<dbReference type="InterPro" id="IPR024975">
    <property type="entry name" value="NOV_C"/>
</dbReference>
<dbReference type="KEGG" id="mcab:HXZ27_01260"/>
<dbReference type="Pfam" id="PF13020">
    <property type="entry name" value="NOV_C"/>
    <property type="match status" value="1"/>
</dbReference>
<evidence type="ECO:0000259" key="1">
    <source>
        <dbReference type="Pfam" id="PF13020"/>
    </source>
</evidence>
<feature type="domain" description="Protein NO VEIN C-terminal" evidence="1">
    <location>
        <begin position="161"/>
        <end position="231"/>
    </location>
</feature>
<dbReference type="Proteomes" id="UP000509335">
    <property type="component" value="Chromosome"/>
</dbReference>
<evidence type="ECO:0000313" key="3">
    <source>
        <dbReference type="Proteomes" id="UP000509335"/>
    </source>
</evidence>
<organism evidence="2 3">
    <name type="scientific">Micromonospora carbonacea</name>
    <dbReference type="NCBI Taxonomy" id="47853"/>
    <lineage>
        <taxon>Bacteria</taxon>
        <taxon>Bacillati</taxon>
        <taxon>Actinomycetota</taxon>
        <taxon>Actinomycetes</taxon>
        <taxon>Micromonosporales</taxon>
        <taxon>Micromonosporaceae</taxon>
        <taxon>Micromonospora</taxon>
    </lineage>
</organism>
<proteinExistence type="predicted"/>
<dbReference type="EMBL" id="CP058322">
    <property type="protein sequence ID" value="QLD23039.1"/>
    <property type="molecule type" value="Genomic_DNA"/>
</dbReference>
<gene>
    <name evidence="2" type="ORF">HXZ27_01260</name>
</gene>
<accession>A0A7H8XFG2</accession>
<evidence type="ECO:0000313" key="2">
    <source>
        <dbReference type="EMBL" id="QLD23039.1"/>
    </source>
</evidence>
<protein>
    <submittedName>
        <fullName evidence="2">DUF3883 domain-containing protein</fullName>
    </submittedName>
</protein>
<name>A0A7H8XFG2_9ACTN</name>
<reference evidence="2 3" key="1">
    <citation type="submission" date="2020-07" db="EMBL/GenBank/DDBJ databases">
        <title>A bifunctional nitrone conjugated secondary metabolite targeting the ribosome.</title>
        <authorList>
            <person name="Limbrick E.M."/>
            <person name="Graf M."/>
            <person name="Derewacz D.K."/>
            <person name="Nguyen F."/>
            <person name="Spraggins J.M."/>
            <person name="Wieland M."/>
            <person name="Ynigez-Gutierrez A.E."/>
            <person name="Reisman B.J."/>
            <person name="Zinshteyn B."/>
            <person name="McCulloch K."/>
            <person name="Iverson T.M."/>
            <person name="Green R."/>
            <person name="Wilson D.N."/>
            <person name="Bachmann B.O."/>
        </authorList>
    </citation>
    <scope>NUCLEOTIDE SEQUENCE [LARGE SCALE GENOMIC DNA]</scope>
    <source>
        <strain evidence="3">aurantiaca</strain>
    </source>
</reference>
<dbReference type="AlphaFoldDB" id="A0A7H8XFG2"/>
<sequence>MLPKRGIAHAVLLLCHAAHLAPRRDVADWVGAASAQGGFIAAATDLTAPAERLLAVGLAKQTKTIVLAPPLAGIASIANSATLRHIARVLLTYDAPSWLRIAVSPDGVSREYIPTNVLRDLEWLDPELDDILLDVVRSVSISRGTEFAKRIGDAAEAVILAALRADGRHPTHVAPISDTFGYDIECIGPPMLRVEVKGCSVNSRGTFHLSRNEYNKSLIYGDEWILTQVVFKSEAFVASVLKPAHIAGVFEVSARDVALVVPADTTEFVWTESAVITPLPTAWRPVSYSIADVTMPGLAR</sequence>